<accession>A0A5C6CQB0</accession>
<protein>
    <recommendedName>
        <fullName evidence="1">DUF5615 domain-containing protein</fullName>
    </recommendedName>
</protein>
<sequence>MLRFLTDEDFNGRIVRGLFRRKQEVDLVRVQDVGLQGASDELLLEWAEDHARILVTHDARTMPGHALDRLASGSVCPGMFVVDDLAPIGVCIEDLLLVEECSDPSEWLNRIVYLPFVRG</sequence>
<name>A0A5C6CQB0_9BACT</name>
<comment type="caution">
    <text evidence="2">The sequence shown here is derived from an EMBL/GenBank/DDBJ whole genome shotgun (WGS) entry which is preliminary data.</text>
</comment>
<dbReference type="Proteomes" id="UP000318437">
    <property type="component" value="Unassembled WGS sequence"/>
</dbReference>
<dbReference type="RefSeq" id="WP_146451380.1">
    <property type="nucleotide sequence ID" value="NZ_SJPS01000004.1"/>
</dbReference>
<dbReference type="Pfam" id="PF18480">
    <property type="entry name" value="DUF5615"/>
    <property type="match status" value="1"/>
</dbReference>
<dbReference type="EMBL" id="SJPS01000004">
    <property type="protein sequence ID" value="TWU25807.1"/>
    <property type="molecule type" value="Genomic_DNA"/>
</dbReference>
<evidence type="ECO:0000313" key="2">
    <source>
        <dbReference type="EMBL" id="TWU25807.1"/>
    </source>
</evidence>
<evidence type="ECO:0000259" key="1">
    <source>
        <dbReference type="Pfam" id="PF18480"/>
    </source>
</evidence>
<feature type="domain" description="DUF5615" evidence="1">
    <location>
        <begin position="3"/>
        <end position="59"/>
    </location>
</feature>
<keyword evidence="3" id="KW-1185">Reference proteome</keyword>
<gene>
    <name evidence="2" type="ORF">Pla144_30190</name>
</gene>
<proteinExistence type="predicted"/>
<dbReference type="OrthoDB" id="160326at2"/>
<reference evidence="2 3" key="1">
    <citation type="submission" date="2019-02" db="EMBL/GenBank/DDBJ databases">
        <title>Deep-cultivation of Planctomycetes and their phenomic and genomic characterization uncovers novel biology.</title>
        <authorList>
            <person name="Wiegand S."/>
            <person name="Jogler M."/>
            <person name="Boedeker C."/>
            <person name="Pinto D."/>
            <person name="Vollmers J."/>
            <person name="Rivas-Marin E."/>
            <person name="Kohn T."/>
            <person name="Peeters S.H."/>
            <person name="Heuer A."/>
            <person name="Rast P."/>
            <person name="Oberbeckmann S."/>
            <person name="Bunk B."/>
            <person name="Jeske O."/>
            <person name="Meyerdierks A."/>
            <person name="Storesund J.E."/>
            <person name="Kallscheuer N."/>
            <person name="Luecker S."/>
            <person name="Lage O.M."/>
            <person name="Pohl T."/>
            <person name="Merkel B.J."/>
            <person name="Hornburger P."/>
            <person name="Mueller R.-W."/>
            <person name="Bruemmer F."/>
            <person name="Labrenz M."/>
            <person name="Spormann A.M."/>
            <person name="Op Den Camp H."/>
            <person name="Overmann J."/>
            <person name="Amann R."/>
            <person name="Jetten M.S.M."/>
            <person name="Mascher T."/>
            <person name="Medema M.H."/>
            <person name="Devos D.P."/>
            <person name="Kaster A.-K."/>
            <person name="Ovreas L."/>
            <person name="Rohde M."/>
            <person name="Galperin M.Y."/>
            <person name="Jogler C."/>
        </authorList>
    </citation>
    <scope>NUCLEOTIDE SEQUENCE [LARGE SCALE GENOMIC DNA]</scope>
    <source>
        <strain evidence="2 3">Pla144</strain>
    </source>
</reference>
<dbReference type="AlphaFoldDB" id="A0A5C6CQB0"/>
<dbReference type="InterPro" id="IPR041049">
    <property type="entry name" value="DUF5615"/>
</dbReference>
<organism evidence="2 3">
    <name type="scientific">Bythopirellula polymerisocia</name>
    <dbReference type="NCBI Taxonomy" id="2528003"/>
    <lineage>
        <taxon>Bacteria</taxon>
        <taxon>Pseudomonadati</taxon>
        <taxon>Planctomycetota</taxon>
        <taxon>Planctomycetia</taxon>
        <taxon>Pirellulales</taxon>
        <taxon>Lacipirellulaceae</taxon>
        <taxon>Bythopirellula</taxon>
    </lineage>
</organism>
<evidence type="ECO:0000313" key="3">
    <source>
        <dbReference type="Proteomes" id="UP000318437"/>
    </source>
</evidence>